<feature type="domain" description="Dynein heavy chain C-terminal" evidence="2">
    <location>
        <begin position="43"/>
        <end position="125"/>
    </location>
</feature>
<evidence type="ECO:0000313" key="3">
    <source>
        <dbReference type="EMBL" id="GBO98701.1"/>
    </source>
</evidence>
<dbReference type="Pfam" id="PF18199">
    <property type="entry name" value="Dynein_C"/>
    <property type="match status" value="1"/>
</dbReference>
<keyword evidence="4" id="KW-1185">Reference proteome</keyword>
<name>A0A4C1S949_EUMVA</name>
<dbReference type="InterPro" id="IPR043160">
    <property type="entry name" value="Dynein_C_barrel"/>
</dbReference>
<dbReference type="Gene3D" id="3.10.490.20">
    <property type="match status" value="1"/>
</dbReference>
<dbReference type="EMBL" id="BGZK01000001">
    <property type="protein sequence ID" value="GBO98701.1"/>
    <property type="molecule type" value="Genomic_DNA"/>
</dbReference>
<evidence type="ECO:0000259" key="2">
    <source>
        <dbReference type="Pfam" id="PF18199"/>
    </source>
</evidence>
<dbReference type="Proteomes" id="UP000299102">
    <property type="component" value="Unassembled WGS sequence"/>
</dbReference>
<dbReference type="AlphaFoldDB" id="A0A4C1S949"/>
<evidence type="ECO:0000313" key="4">
    <source>
        <dbReference type="Proteomes" id="UP000299102"/>
    </source>
</evidence>
<evidence type="ECO:0000256" key="1">
    <source>
        <dbReference type="SAM" id="MobiDB-lite"/>
    </source>
</evidence>
<feature type="region of interest" description="Disordered" evidence="1">
    <location>
        <begin position="1"/>
        <end position="23"/>
    </location>
</feature>
<reference evidence="3 4" key="1">
    <citation type="journal article" date="2019" name="Commun. Biol.">
        <title>The bagworm genome reveals a unique fibroin gene that provides high tensile strength.</title>
        <authorList>
            <person name="Kono N."/>
            <person name="Nakamura H."/>
            <person name="Ohtoshi R."/>
            <person name="Tomita M."/>
            <person name="Numata K."/>
            <person name="Arakawa K."/>
        </authorList>
    </citation>
    <scope>NUCLEOTIDE SEQUENCE [LARGE SCALE GENOMIC DNA]</scope>
</reference>
<sequence length="129" mass="14005">MAHVSTAGQESGHSLPQTRSWGAPYRKPGVGALLTTDQGVGALLTESSPKEFIINNYLLAVRTRTANNTDDSVTSVYTCQTFSDRYNCPCYYNPMRKGAFVVAVDLSSGKETSDFWVKRGTALLCTLAT</sequence>
<proteinExistence type="predicted"/>
<dbReference type="STRING" id="151549.A0A4C1S949"/>
<gene>
    <name evidence="3" type="primary">Dnah2</name>
    <name evidence="3" type="ORF">EVAR_211_1</name>
</gene>
<organism evidence="3 4">
    <name type="scientific">Eumeta variegata</name>
    <name type="common">Bagworm moth</name>
    <name type="synonym">Eumeta japonica</name>
    <dbReference type="NCBI Taxonomy" id="151549"/>
    <lineage>
        <taxon>Eukaryota</taxon>
        <taxon>Metazoa</taxon>
        <taxon>Ecdysozoa</taxon>
        <taxon>Arthropoda</taxon>
        <taxon>Hexapoda</taxon>
        <taxon>Insecta</taxon>
        <taxon>Pterygota</taxon>
        <taxon>Neoptera</taxon>
        <taxon>Endopterygota</taxon>
        <taxon>Lepidoptera</taxon>
        <taxon>Glossata</taxon>
        <taxon>Ditrysia</taxon>
        <taxon>Tineoidea</taxon>
        <taxon>Psychidae</taxon>
        <taxon>Oiketicinae</taxon>
        <taxon>Eumeta</taxon>
    </lineage>
</organism>
<protein>
    <submittedName>
        <fullName evidence="3">Dynein heavy chain 2, axonemal</fullName>
    </submittedName>
</protein>
<feature type="compositionally biased region" description="Polar residues" evidence="1">
    <location>
        <begin position="1"/>
        <end position="20"/>
    </location>
</feature>
<dbReference type="InterPro" id="IPR041228">
    <property type="entry name" value="Dynein_C"/>
</dbReference>
<accession>A0A4C1S949</accession>
<dbReference type="OrthoDB" id="447173at2759"/>
<comment type="caution">
    <text evidence="3">The sequence shown here is derived from an EMBL/GenBank/DDBJ whole genome shotgun (WGS) entry which is preliminary data.</text>
</comment>